<dbReference type="Pfam" id="PF16015">
    <property type="entry name" value="Promethin"/>
    <property type="match status" value="1"/>
</dbReference>
<keyword evidence="2" id="KW-0812">Transmembrane</keyword>
<evidence type="ECO:0000256" key="1">
    <source>
        <dbReference type="SAM" id="MobiDB-lite"/>
    </source>
</evidence>
<organism evidence="3 4">
    <name type="scientific">Aspergillus saccharolyticus JOP 1030-1</name>
    <dbReference type="NCBI Taxonomy" id="1450539"/>
    <lineage>
        <taxon>Eukaryota</taxon>
        <taxon>Fungi</taxon>
        <taxon>Dikarya</taxon>
        <taxon>Ascomycota</taxon>
        <taxon>Pezizomycotina</taxon>
        <taxon>Eurotiomycetes</taxon>
        <taxon>Eurotiomycetidae</taxon>
        <taxon>Eurotiales</taxon>
        <taxon>Aspergillaceae</taxon>
        <taxon>Aspergillus</taxon>
        <taxon>Aspergillus subgen. Circumdati</taxon>
    </lineage>
</organism>
<accession>A0A318Z372</accession>
<evidence type="ECO:0000313" key="4">
    <source>
        <dbReference type="Proteomes" id="UP000248349"/>
    </source>
</evidence>
<gene>
    <name evidence="3" type="ORF">BP01DRAFT_394785</name>
</gene>
<feature type="compositionally biased region" description="Gly residues" evidence="1">
    <location>
        <begin position="177"/>
        <end position="192"/>
    </location>
</feature>
<evidence type="ECO:0000256" key="2">
    <source>
        <dbReference type="SAM" id="Phobius"/>
    </source>
</evidence>
<protein>
    <submittedName>
        <fullName evidence="3">Uncharacterized protein</fullName>
    </submittedName>
</protein>
<feature type="region of interest" description="Disordered" evidence="1">
    <location>
        <begin position="170"/>
        <end position="192"/>
    </location>
</feature>
<feature type="compositionally biased region" description="Polar residues" evidence="1">
    <location>
        <begin position="12"/>
        <end position="47"/>
    </location>
</feature>
<keyword evidence="4" id="KW-1185">Reference proteome</keyword>
<reference evidence="3 4" key="1">
    <citation type="submission" date="2016-12" db="EMBL/GenBank/DDBJ databases">
        <title>The genomes of Aspergillus section Nigri reveals drivers in fungal speciation.</title>
        <authorList>
            <consortium name="DOE Joint Genome Institute"/>
            <person name="Vesth T.C."/>
            <person name="Nybo J."/>
            <person name="Theobald S."/>
            <person name="Brandl J."/>
            <person name="Frisvad J.C."/>
            <person name="Nielsen K.F."/>
            <person name="Lyhne E.K."/>
            <person name="Kogle M.E."/>
            <person name="Kuo A."/>
            <person name="Riley R."/>
            <person name="Clum A."/>
            <person name="Nolan M."/>
            <person name="Lipzen A."/>
            <person name="Salamov A."/>
            <person name="Henrissat B."/>
            <person name="Wiebenga A."/>
            <person name="De Vries R.P."/>
            <person name="Grigoriev I.V."/>
            <person name="Mortensen U.H."/>
            <person name="Andersen M.R."/>
            <person name="Baker S.E."/>
        </authorList>
    </citation>
    <scope>NUCLEOTIDE SEQUENCE [LARGE SCALE GENOMIC DNA]</scope>
    <source>
        <strain evidence="3 4">JOP 1030-1</strain>
    </source>
</reference>
<dbReference type="Proteomes" id="UP000248349">
    <property type="component" value="Unassembled WGS sequence"/>
</dbReference>
<proteinExistence type="predicted"/>
<name>A0A318Z372_9EURO</name>
<sequence length="192" mass="20101">MTAPGDPDKECSTQAPSITSPRKQKLDQAQSRDQTHTVTSQSPSATTPLGAMKEKATALLPHLKRIATTHPLLATFLLAQIICSGIPLCLVLGGVMMAASVAAAVVAGLAMLVLGPVLVVTFLLGLGVWGWGWALVWFWRKVGRVVRGEEEEGLGVFGVDLSKLVENNSRSEKGAVDKGGNGDQDGSGKVMG</sequence>
<dbReference type="RefSeq" id="XP_025427697.1">
    <property type="nucleotide sequence ID" value="XM_025578348.1"/>
</dbReference>
<keyword evidence="2" id="KW-0472">Membrane</keyword>
<keyword evidence="2" id="KW-1133">Transmembrane helix</keyword>
<feature type="compositionally biased region" description="Basic and acidic residues" evidence="1">
    <location>
        <begin position="1"/>
        <end position="11"/>
    </location>
</feature>
<feature type="region of interest" description="Disordered" evidence="1">
    <location>
        <begin position="1"/>
        <end position="48"/>
    </location>
</feature>
<feature type="transmembrane region" description="Helical" evidence="2">
    <location>
        <begin position="72"/>
        <end position="99"/>
    </location>
</feature>
<dbReference type="EMBL" id="KZ821260">
    <property type="protein sequence ID" value="PYH41715.1"/>
    <property type="molecule type" value="Genomic_DNA"/>
</dbReference>
<dbReference type="GeneID" id="37079577"/>
<feature type="transmembrane region" description="Helical" evidence="2">
    <location>
        <begin position="105"/>
        <end position="138"/>
    </location>
</feature>
<evidence type="ECO:0000313" key="3">
    <source>
        <dbReference type="EMBL" id="PYH41715.1"/>
    </source>
</evidence>
<dbReference type="AlphaFoldDB" id="A0A318Z372"/>
<dbReference type="OrthoDB" id="4511136at2759"/>